<evidence type="ECO:0000256" key="10">
    <source>
        <dbReference type="SAM" id="MobiDB-lite"/>
    </source>
</evidence>
<feature type="region of interest" description="Disordered" evidence="10">
    <location>
        <begin position="26"/>
        <end position="59"/>
    </location>
</feature>
<dbReference type="OrthoDB" id="10003593at2759"/>
<evidence type="ECO:0000259" key="11">
    <source>
        <dbReference type="Pfam" id="PF21974"/>
    </source>
</evidence>
<evidence type="ECO:0000256" key="8">
    <source>
        <dbReference type="ARBA" id="ARBA00022884"/>
    </source>
</evidence>
<keyword evidence="6" id="KW-0813">Transport</keyword>
<evidence type="ECO:0000256" key="6">
    <source>
        <dbReference type="ARBA" id="ARBA00022448"/>
    </source>
</evidence>
<keyword evidence="9" id="KW-0539">Nucleus</keyword>
<evidence type="ECO:0000256" key="7">
    <source>
        <dbReference type="ARBA" id="ARBA00022490"/>
    </source>
</evidence>
<evidence type="ECO:0000313" key="13">
    <source>
        <dbReference type="Proteomes" id="UP000631114"/>
    </source>
</evidence>
<dbReference type="InterPro" id="IPR047857">
    <property type="entry name" value="Snurportin1_C"/>
</dbReference>
<evidence type="ECO:0000256" key="1">
    <source>
        <dbReference type="ARBA" id="ARBA00003975"/>
    </source>
</evidence>
<dbReference type="SUPFAM" id="SSF56091">
    <property type="entry name" value="DNA ligase/mRNA capping enzyme, catalytic domain"/>
    <property type="match status" value="1"/>
</dbReference>
<dbReference type="CDD" id="cd09232">
    <property type="entry name" value="Snurportin-1_C"/>
    <property type="match status" value="1"/>
</dbReference>
<keyword evidence="7" id="KW-0963">Cytoplasm</keyword>
<dbReference type="InterPro" id="IPR017336">
    <property type="entry name" value="Snurportin-1"/>
</dbReference>
<protein>
    <recommendedName>
        <fullName evidence="5">Snurportin-1</fullName>
    </recommendedName>
</protein>
<keyword evidence="13" id="KW-1185">Reference proteome</keyword>
<evidence type="ECO:0000313" key="12">
    <source>
        <dbReference type="EMBL" id="KAF9604101.1"/>
    </source>
</evidence>
<dbReference type="GO" id="GO:0061015">
    <property type="term" value="P:snRNA import into nucleus"/>
    <property type="evidence" value="ECO:0007669"/>
    <property type="project" value="InterPro"/>
</dbReference>
<accession>A0A835HSM7</accession>
<evidence type="ECO:0000256" key="4">
    <source>
        <dbReference type="ARBA" id="ARBA00007540"/>
    </source>
</evidence>
<dbReference type="GO" id="GO:0005634">
    <property type="term" value="C:nucleus"/>
    <property type="evidence" value="ECO:0007669"/>
    <property type="project" value="UniProtKB-SubCell"/>
</dbReference>
<organism evidence="12 13">
    <name type="scientific">Coptis chinensis</name>
    <dbReference type="NCBI Taxonomy" id="261450"/>
    <lineage>
        <taxon>Eukaryota</taxon>
        <taxon>Viridiplantae</taxon>
        <taxon>Streptophyta</taxon>
        <taxon>Embryophyta</taxon>
        <taxon>Tracheophyta</taxon>
        <taxon>Spermatophyta</taxon>
        <taxon>Magnoliopsida</taxon>
        <taxon>Ranunculales</taxon>
        <taxon>Ranunculaceae</taxon>
        <taxon>Coptidoideae</taxon>
        <taxon>Coptis</taxon>
    </lineage>
</organism>
<reference evidence="12 13" key="1">
    <citation type="submission" date="2020-10" db="EMBL/GenBank/DDBJ databases">
        <title>The Coptis chinensis genome and diversification of protoberbering-type alkaloids.</title>
        <authorList>
            <person name="Wang B."/>
            <person name="Shu S."/>
            <person name="Song C."/>
            <person name="Liu Y."/>
        </authorList>
    </citation>
    <scope>NUCLEOTIDE SEQUENCE [LARGE SCALE GENOMIC DNA]</scope>
    <source>
        <strain evidence="12">HL-2020</strain>
        <tissue evidence="12">Leaf</tissue>
    </source>
</reference>
<comment type="similarity">
    <text evidence="4">Belongs to the snurportin family.</text>
</comment>
<feature type="domain" description="Snurportin-1 m3G cap-binding" evidence="11">
    <location>
        <begin position="80"/>
        <end position="256"/>
    </location>
</feature>
<evidence type="ECO:0000256" key="3">
    <source>
        <dbReference type="ARBA" id="ARBA00004496"/>
    </source>
</evidence>
<dbReference type="AlphaFoldDB" id="A0A835HSM7"/>
<evidence type="ECO:0000256" key="5">
    <source>
        <dbReference type="ARBA" id="ARBA00016034"/>
    </source>
</evidence>
<dbReference type="PANTHER" id="PTHR13403:SF6">
    <property type="entry name" value="SNURPORTIN-1"/>
    <property type="match status" value="1"/>
</dbReference>
<gene>
    <name evidence="12" type="ORF">IFM89_002776</name>
</gene>
<dbReference type="Proteomes" id="UP000631114">
    <property type="component" value="Unassembled WGS sequence"/>
</dbReference>
<comment type="caution">
    <text evidence="12">The sequence shown here is derived from an EMBL/GenBank/DDBJ whole genome shotgun (WGS) entry which is preliminary data.</text>
</comment>
<name>A0A835HSM7_9MAGN</name>
<comment type="function">
    <text evidence="1">Functions as an U snRNP-specific nuclear import adapter. Involved in the trimethylguanosine (m3G)-cap-dependent nuclear import of U snRNPs. Binds specifically to the terminal m3G-cap U snRNAs.</text>
</comment>
<evidence type="ECO:0000256" key="2">
    <source>
        <dbReference type="ARBA" id="ARBA00004123"/>
    </source>
</evidence>
<sequence length="373" mass="42590">MAPHQVRRPFKRAAISDQQKRRELALLRQQQSRRDSQHQARSSILSLQPEPEPEPEPRDFDVARASKLKGAEAREWFSRQLTLPEWMIDIPPRLNQDWYVFARPSGKRCFVVSSDGTTVSRLRNGYVLHHFPSALPNGARTKDVSGPSHSFCLLDCIFHELDQTYYVIDMVCWRGYSLYDCTAEFRFFWLSSKLAETGACDTPSLYHRYRFSVVPIYSCDLTGLHTAYAGNVPYVKDGLLFYNKHAHYQTGNTPLALVWKDESCSQYVLDTDSKGQVPAQQQVVLELQDDGKLTTSDDPPVVFGCLEKELFQKFDLLSGSLLRFAIGEGGMRFLDGNVEMADLHYLGKVNRGRAFSDNTSKVCWFILYISCSL</sequence>
<proteinExistence type="inferred from homology"/>
<dbReference type="GO" id="GO:0003723">
    <property type="term" value="F:RNA binding"/>
    <property type="evidence" value="ECO:0007669"/>
    <property type="project" value="UniProtKB-KW"/>
</dbReference>
<dbReference type="Pfam" id="PF21974">
    <property type="entry name" value="SPN1_m3Gcap_bd"/>
    <property type="match status" value="1"/>
</dbReference>
<keyword evidence="8" id="KW-0694">RNA-binding</keyword>
<dbReference type="GO" id="GO:0005737">
    <property type="term" value="C:cytoplasm"/>
    <property type="evidence" value="ECO:0007669"/>
    <property type="project" value="UniProtKB-SubCell"/>
</dbReference>
<dbReference type="Gene3D" id="3.30.470.30">
    <property type="entry name" value="DNA ligase/mRNA capping enzyme"/>
    <property type="match status" value="1"/>
</dbReference>
<dbReference type="EMBL" id="JADFTS010000005">
    <property type="protein sequence ID" value="KAF9604101.1"/>
    <property type="molecule type" value="Genomic_DNA"/>
</dbReference>
<dbReference type="PANTHER" id="PTHR13403">
    <property type="entry name" value="SNURPORTIN1 RNUT1 PROTEIN RNA, U TRANSPORTER 1"/>
    <property type="match status" value="1"/>
</dbReference>
<evidence type="ECO:0000256" key="9">
    <source>
        <dbReference type="ARBA" id="ARBA00023242"/>
    </source>
</evidence>
<comment type="subcellular location">
    <subcellularLocation>
        <location evidence="3">Cytoplasm</location>
    </subcellularLocation>
    <subcellularLocation>
        <location evidence="2">Nucleus</location>
    </subcellularLocation>
</comment>